<feature type="domain" description="K Homology" evidence="7">
    <location>
        <begin position="1018"/>
        <end position="1090"/>
    </location>
</feature>
<feature type="domain" description="K Homology" evidence="7">
    <location>
        <begin position="1094"/>
        <end position="1163"/>
    </location>
</feature>
<feature type="domain" description="K Homology" evidence="7">
    <location>
        <begin position="777"/>
        <end position="846"/>
    </location>
</feature>
<keyword evidence="2" id="KW-0963">Cytoplasm</keyword>
<evidence type="ECO:0000313" key="8">
    <source>
        <dbReference type="EMBL" id="SSX02145.1"/>
    </source>
</evidence>
<evidence type="ECO:0000256" key="6">
    <source>
        <dbReference type="SAM" id="MobiDB-lite"/>
    </source>
</evidence>
<dbReference type="OMA" id="DHAGQQV"/>
<evidence type="ECO:0000256" key="4">
    <source>
        <dbReference type="ARBA" id="ARBA00022884"/>
    </source>
</evidence>
<dbReference type="CDD" id="cd22406">
    <property type="entry name" value="KH-I_Vigilin_rpt2"/>
    <property type="match status" value="1"/>
</dbReference>
<dbReference type="SMART" id="SM00322">
    <property type="entry name" value="KH"/>
    <property type="match status" value="15"/>
</dbReference>
<dbReference type="CDD" id="cd22408">
    <property type="entry name" value="KH-I_Vigilin_rpt4"/>
    <property type="match status" value="1"/>
</dbReference>
<feature type="domain" description="K Homology" evidence="7">
    <location>
        <begin position="413"/>
        <end position="480"/>
    </location>
</feature>
<evidence type="ECO:0000259" key="7">
    <source>
        <dbReference type="SMART" id="SM00322"/>
    </source>
</evidence>
<dbReference type="CDD" id="cd22413">
    <property type="entry name" value="KH-I_Vigilin_rpt10"/>
    <property type="match status" value="1"/>
</dbReference>
<dbReference type="Pfam" id="PF24668">
    <property type="entry name" value="KH_Vigilin"/>
    <property type="match status" value="1"/>
</dbReference>
<dbReference type="CDD" id="cd22411">
    <property type="entry name" value="KH-I_Vigilin_rpt8"/>
    <property type="match status" value="1"/>
</dbReference>
<dbReference type="CDD" id="cd22409">
    <property type="entry name" value="KH-I_Vigilin_rpt5"/>
    <property type="match status" value="1"/>
</dbReference>
<dbReference type="CDD" id="cd22405">
    <property type="entry name" value="KH-I_Vigilin_rpt1"/>
    <property type="match status" value="1"/>
</dbReference>
<evidence type="ECO:0000256" key="5">
    <source>
        <dbReference type="PROSITE-ProRule" id="PRU00117"/>
    </source>
</evidence>
<dbReference type="InterPro" id="IPR004088">
    <property type="entry name" value="KH_dom_type_1"/>
</dbReference>
<dbReference type="PANTHER" id="PTHR10627">
    <property type="entry name" value="SCP160"/>
    <property type="match status" value="1"/>
</dbReference>
<dbReference type="CDD" id="cd22410">
    <property type="entry name" value="KH-I_Vigilin_rpt7"/>
    <property type="match status" value="1"/>
</dbReference>
<feature type="domain" description="K Homology" evidence="7">
    <location>
        <begin position="344"/>
        <end position="408"/>
    </location>
</feature>
<dbReference type="CDD" id="cd22415">
    <property type="entry name" value="KH-I_Vigilin_rpt12"/>
    <property type="match status" value="1"/>
</dbReference>
<sequence length="1258" mass="141057">MMEDSIAIDQPRNHENNAASANNYEDLFPALPSGGVAPASAMPAMKAEPNMRVSTSKVTQVFIVPFGERKFDNEKFGEGESLRTCQSIMKETGAHIEISSGKDQSLTFLVTGKPNEVQLARRQILVRFQTQASKTVSIPREHHRWILGKKGERLRDLEKQTATKINVPNVNEDSDKLTITGTKEGIEKAEHMLRTLSDEQSKRAFERVEVPKVLHPFILGPHSETVNQITAETGARINIPPPSVQNDELTVTGEKEGVQEAVRRIVAIRREMEKKCTTVNIEVPRAQHKYVIGPRGATLQDILKESGVSVEVPSADSNSDTITLRGPSERLGNALSLVYQKANSVRSVVLDVPNWIHKYIIGKKGDRIRNFNKEYSNVHIEFTENKIKMEGPPEQLDPAAENLERICNEYVHNYIFAELVVDPRHYKHIIGKGGANIKSIKGDHDVTINIDEKDGQNRIRLEGTPVGVNAAKSELMDIIKKLENEKERDVIIDHRHFRNIIGAKGERIREIREKFNQVQITFPGPNEKTDIVKIRGPKEDVDNCYKEMNKIVKELQASSFELKVPIFKQFHKYIIGKGGANIKRIREETQTKIDLPEEGDTNEVIIITGKQQNVLAARDQIQKIQEDMANIVTDEISVPAKYHNALIGAGGRLINSIMEECGNVSIKFPTAESKNDKVVIRGPKEDVERAKATLLEMSNEKKLSSFTAEVKANPQHHKFLIGKNGGSIKKIREQTGARIMFPTADEQDKETITIVGKKEAVEQAKAQLEAIIKDIGNITEGEISIDPKYHKHFVARRGEVLQRIADEYGGVMISFPRAGTDSDRVTVKGSKECIEAAKQRMLEIISDIDAQVTIDCIIPQKHHRNVMGTRGNKIQAITKEYDVQIKFPERDSGFDNGVPHENGGDSLVENGVRPCDIIRITGRKEKCEAAKQALLDSVPVTKEMNVPFALHRSIIGKRGGDVRELMSRYDVHIELSPPNEQLDRIRITGAPASVDEAIVALDKRVQELEEDRKDRELRSFELTIEVDSDYHPKIIGQGGAVINKIRNKHNVQISLPDRKKNADQDPNTIIIRGYEEAAKSAADEIMAIVNEMNNLFKKSISIDARVHNRLIGQRGRHVRQIMDEYKVEIKFPRSETEDPNIVTVIGSEENVESCCDHLLILEEEYMQDVGDMAPPVEQKTYTEIFEQTFNKNSSQNKEGFVVANAPWEKKKRGGGRNIHNNEGNGEAAPNTASHEDFPGFGAEPVLNDAAASAWTQYR</sequence>
<dbReference type="Pfam" id="PF00013">
    <property type="entry name" value="KH_1"/>
    <property type="match status" value="14"/>
</dbReference>
<dbReference type="CDD" id="cd22417">
    <property type="entry name" value="KH-I_Vigilin_rpt14"/>
    <property type="match status" value="1"/>
</dbReference>
<proteinExistence type="predicted"/>
<evidence type="ECO:0000256" key="2">
    <source>
        <dbReference type="ARBA" id="ARBA00022490"/>
    </source>
</evidence>
<feature type="domain" description="K Homology" evidence="7">
    <location>
        <begin position="130"/>
        <end position="198"/>
    </location>
</feature>
<feature type="region of interest" description="Disordered" evidence="6">
    <location>
        <begin position="1209"/>
        <end position="1243"/>
    </location>
</feature>
<dbReference type="FunFam" id="3.30.1370.10:FF:000018">
    <property type="entry name" value="vigilin isoform X1"/>
    <property type="match status" value="1"/>
</dbReference>
<reference evidence="9" key="2">
    <citation type="submission" date="2018-07" db="EMBL/GenBank/DDBJ databases">
        <authorList>
            <person name="Quirk P.G."/>
            <person name="Krulwich T.A."/>
        </authorList>
    </citation>
    <scope>NUCLEOTIDE SEQUENCE</scope>
</reference>
<feature type="domain" description="K Homology" evidence="7">
    <location>
        <begin position="850"/>
        <end position="939"/>
    </location>
</feature>
<accession>A0A336KFN3</accession>
<dbReference type="CDD" id="cd22418">
    <property type="entry name" value="KH-I_Vigilin_rpt15"/>
    <property type="match status" value="1"/>
</dbReference>
<dbReference type="CDD" id="cd22414">
    <property type="entry name" value="KH-I_Vigilin_rpt11"/>
    <property type="match status" value="1"/>
</dbReference>
<dbReference type="EMBL" id="UFQT01000259">
    <property type="protein sequence ID" value="SSX22522.1"/>
    <property type="molecule type" value="Genomic_DNA"/>
</dbReference>
<name>A0A336KFN3_CULSO</name>
<reference evidence="8" key="1">
    <citation type="submission" date="2018-04" db="EMBL/GenBank/DDBJ databases">
        <authorList>
            <person name="Go L.Y."/>
            <person name="Mitchell J.A."/>
        </authorList>
    </citation>
    <scope>NUCLEOTIDE SEQUENCE</scope>
    <source>
        <tissue evidence="8">Whole organism</tissue>
    </source>
</reference>
<dbReference type="Gene3D" id="3.30.1370.10">
    <property type="entry name" value="K Homology domain, type 1"/>
    <property type="match status" value="15"/>
</dbReference>
<keyword evidence="4 5" id="KW-0694">RNA-binding</keyword>
<feature type="domain" description="K Homology" evidence="7">
    <location>
        <begin position="704"/>
        <end position="773"/>
    </location>
</feature>
<evidence type="ECO:0000256" key="1">
    <source>
        <dbReference type="ARBA" id="ARBA00004496"/>
    </source>
</evidence>
<dbReference type="PANTHER" id="PTHR10627:SF31">
    <property type="entry name" value="DODECA-SATELLITE-BINDING PROTEIN 1, ISOFORM A"/>
    <property type="match status" value="1"/>
</dbReference>
<comment type="subcellular location">
    <subcellularLocation>
        <location evidence="1">Cytoplasm</location>
    </subcellularLocation>
</comment>
<feature type="domain" description="K Homology" evidence="7">
    <location>
        <begin position="630"/>
        <end position="699"/>
    </location>
</feature>
<dbReference type="VEuPathDB" id="VectorBase:CSON006912"/>
<dbReference type="GO" id="GO:0010468">
    <property type="term" value="P:regulation of gene expression"/>
    <property type="evidence" value="ECO:0007669"/>
    <property type="project" value="UniProtKB-ARBA"/>
</dbReference>
<gene>
    <name evidence="8" type="primary">CSON006912</name>
</gene>
<feature type="domain" description="K Homology" evidence="7">
    <location>
        <begin position="484"/>
        <end position="553"/>
    </location>
</feature>
<evidence type="ECO:0000313" key="9">
    <source>
        <dbReference type="EMBL" id="SSX22522.1"/>
    </source>
</evidence>
<dbReference type="InterPro" id="IPR036612">
    <property type="entry name" value="KH_dom_type_1_sf"/>
</dbReference>
<organism evidence="8">
    <name type="scientific">Culicoides sonorensis</name>
    <name type="common">Biting midge</name>
    <dbReference type="NCBI Taxonomy" id="179676"/>
    <lineage>
        <taxon>Eukaryota</taxon>
        <taxon>Metazoa</taxon>
        <taxon>Ecdysozoa</taxon>
        <taxon>Arthropoda</taxon>
        <taxon>Hexapoda</taxon>
        <taxon>Insecta</taxon>
        <taxon>Pterygota</taxon>
        <taxon>Neoptera</taxon>
        <taxon>Endopterygota</taxon>
        <taxon>Diptera</taxon>
        <taxon>Nematocera</taxon>
        <taxon>Chironomoidea</taxon>
        <taxon>Ceratopogonidae</taxon>
        <taxon>Ceratopogoninae</taxon>
        <taxon>Culicoides</taxon>
        <taxon>Monoculicoides</taxon>
    </lineage>
</organism>
<feature type="domain" description="K Homology" evidence="7">
    <location>
        <begin position="558"/>
        <end position="626"/>
    </location>
</feature>
<dbReference type="CDD" id="cd22407">
    <property type="entry name" value="KH-I_Vigilin_rpt3"/>
    <property type="match status" value="1"/>
</dbReference>
<dbReference type="EMBL" id="UFQS01000259">
    <property type="protein sequence ID" value="SSX02145.1"/>
    <property type="molecule type" value="Genomic_DNA"/>
</dbReference>
<keyword evidence="3" id="KW-0677">Repeat</keyword>
<dbReference type="AlphaFoldDB" id="A0A336KFN3"/>
<feature type="domain" description="K Homology" evidence="7">
    <location>
        <begin position="202"/>
        <end position="270"/>
    </location>
</feature>
<feature type="domain" description="K Homology" evidence="7">
    <location>
        <begin position="56"/>
        <end position="129"/>
    </location>
</feature>
<dbReference type="PROSITE" id="PS50084">
    <property type="entry name" value="KH_TYPE_1"/>
    <property type="match status" value="14"/>
</dbReference>
<dbReference type="CDD" id="cd22416">
    <property type="entry name" value="KH-I_Vigilin_rpt13"/>
    <property type="match status" value="1"/>
</dbReference>
<feature type="domain" description="K Homology" evidence="7">
    <location>
        <begin position="275"/>
        <end position="343"/>
    </location>
</feature>
<dbReference type="InterPro" id="IPR057778">
    <property type="entry name" value="KH_Vigilin_N"/>
</dbReference>
<dbReference type="CDD" id="cd22412">
    <property type="entry name" value="KH-I_Vigilin_rpt9"/>
    <property type="match status" value="1"/>
</dbReference>
<dbReference type="CDD" id="cd02394">
    <property type="entry name" value="KH-I_Vigilin_rpt6"/>
    <property type="match status" value="1"/>
</dbReference>
<dbReference type="InterPro" id="IPR004087">
    <property type="entry name" value="KH_dom"/>
</dbReference>
<dbReference type="GO" id="GO:0003729">
    <property type="term" value="F:mRNA binding"/>
    <property type="evidence" value="ECO:0007669"/>
    <property type="project" value="TreeGrafter"/>
</dbReference>
<evidence type="ECO:0000256" key="3">
    <source>
        <dbReference type="ARBA" id="ARBA00022737"/>
    </source>
</evidence>
<protein>
    <submittedName>
        <fullName evidence="8">CSON006912 protein</fullName>
    </submittedName>
</protein>
<feature type="domain" description="K Homology" evidence="7">
    <location>
        <begin position="940"/>
        <end position="1006"/>
    </location>
</feature>
<dbReference type="SUPFAM" id="SSF54791">
    <property type="entry name" value="Eukaryotic type KH-domain (KH-domain type I)"/>
    <property type="match status" value="13"/>
</dbReference>